<dbReference type="PANTHER" id="PTHR37984">
    <property type="entry name" value="PROTEIN CBG26694"/>
    <property type="match status" value="1"/>
</dbReference>
<evidence type="ECO:0000313" key="3">
    <source>
        <dbReference type="EMBL" id="VFT80264.1"/>
    </source>
</evidence>
<dbReference type="OrthoDB" id="167591at2759"/>
<dbReference type="InterPro" id="IPR036397">
    <property type="entry name" value="RNaseH_sf"/>
</dbReference>
<dbReference type="EMBL" id="CAADRA010000479">
    <property type="protein sequence ID" value="VFT80264.1"/>
    <property type="molecule type" value="Genomic_DNA"/>
</dbReference>
<dbReference type="InterPro" id="IPR050951">
    <property type="entry name" value="Retrovirus_Pol_polyprotein"/>
</dbReference>
<evidence type="ECO:0000313" key="2">
    <source>
        <dbReference type="EMBL" id="KAF0715983.1"/>
    </source>
</evidence>
<accession>A0A485K906</accession>
<dbReference type="InterPro" id="IPR012337">
    <property type="entry name" value="RNaseH-like_sf"/>
</dbReference>
<dbReference type="Gene3D" id="1.10.340.70">
    <property type="match status" value="1"/>
</dbReference>
<dbReference type="Proteomes" id="UP000332933">
    <property type="component" value="Unassembled WGS sequence"/>
</dbReference>
<dbReference type="SUPFAM" id="SSF53098">
    <property type="entry name" value="Ribonuclease H-like"/>
    <property type="match status" value="1"/>
</dbReference>
<dbReference type="GO" id="GO:0003676">
    <property type="term" value="F:nucleic acid binding"/>
    <property type="evidence" value="ECO:0007669"/>
    <property type="project" value="InterPro"/>
</dbReference>
<dbReference type="InterPro" id="IPR041588">
    <property type="entry name" value="Integrase_H2C2"/>
</dbReference>
<dbReference type="AlphaFoldDB" id="A0A485K906"/>
<dbReference type="InterPro" id="IPR001584">
    <property type="entry name" value="Integrase_cat-core"/>
</dbReference>
<protein>
    <submittedName>
        <fullName evidence="3">Aste57867_3085 protein</fullName>
    </submittedName>
</protein>
<name>A0A485K906_9STRA</name>
<gene>
    <name evidence="3" type="primary">Aste57867_3085</name>
    <name evidence="2" type="ORF">As57867_003076</name>
    <name evidence="3" type="ORF">ASTE57867_3085</name>
</gene>
<dbReference type="EMBL" id="VJMH01000479">
    <property type="protein sequence ID" value="KAF0715983.1"/>
    <property type="molecule type" value="Genomic_DNA"/>
</dbReference>
<dbReference type="Gene3D" id="3.30.420.10">
    <property type="entry name" value="Ribonuclease H-like superfamily/Ribonuclease H"/>
    <property type="match status" value="1"/>
</dbReference>
<dbReference type="Pfam" id="PF17921">
    <property type="entry name" value="Integrase_H2C2"/>
    <property type="match status" value="1"/>
</dbReference>
<reference evidence="2" key="2">
    <citation type="submission" date="2019-06" db="EMBL/GenBank/DDBJ databases">
        <title>Genomics analysis of Aphanomyces spp. identifies a new class of oomycete effector associated with host adaptation.</title>
        <authorList>
            <person name="Gaulin E."/>
        </authorList>
    </citation>
    <scope>NUCLEOTIDE SEQUENCE</scope>
    <source>
        <strain evidence="2">CBS 578.67</strain>
    </source>
</reference>
<evidence type="ECO:0000259" key="1">
    <source>
        <dbReference type="PROSITE" id="PS50994"/>
    </source>
</evidence>
<dbReference type="PROSITE" id="PS50994">
    <property type="entry name" value="INTEGRASE"/>
    <property type="match status" value="1"/>
</dbReference>
<evidence type="ECO:0000313" key="4">
    <source>
        <dbReference type="Proteomes" id="UP000332933"/>
    </source>
</evidence>
<dbReference type="PANTHER" id="PTHR37984:SF5">
    <property type="entry name" value="PROTEIN NYNRIN-LIKE"/>
    <property type="match status" value="1"/>
</dbReference>
<dbReference type="GO" id="GO:0015074">
    <property type="term" value="P:DNA integration"/>
    <property type="evidence" value="ECO:0007669"/>
    <property type="project" value="InterPro"/>
</dbReference>
<reference evidence="3 4" key="1">
    <citation type="submission" date="2019-03" db="EMBL/GenBank/DDBJ databases">
        <authorList>
            <person name="Gaulin E."/>
            <person name="Dumas B."/>
        </authorList>
    </citation>
    <scope>NUCLEOTIDE SEQUENCE [LARGE SCALE GENOMIC DNA]</scope>
    <source>
        <strain evidence="3">CBS 568.67</strain>
    </source>
</reference>
<proteinExistence type="predicted"/>
<organism evidence="3 4">
    <name type="scientific">Aphanomyces stellatus</name>
    <dbReference type="NCBI Taxonomy" id="120398"/>
    <lineage>
        <taxon>Eukaryota</taxon>
        <taxon>Sar</taxon>
        <taxon>Stramenopiles</taxon>
        <taxon>Oomycota</taxon>
        <taxon>Saprolegniomycetes</taxon>
        <taxon>Saprolegniales</taxon>
        <taxon>Verrucalvaceae</taxon>
        <taxon>Aphanomyces</taxon>
    </lineage>
</organism>
<feature type="domain" description="Integrase catalytic" evidence="1">
    <location>
        <begin position="70"/>
        <end position="214"/>
    </location>
</feature>
<keyword evidence="4" id="KW-1185">Reference proteome</keyword>
<sequence>MDDVLRAEIIAQAHDATTAAHPGPRRTILCVSQWYYWKTLADDVKLYAATCETCSRYKTSSLRANGKMIPIPAPQECWQTVSADWITGLPASKGYDAILVVVDKLSKRPKYIPTKSDVDAPQTAKEFFEHVIRHHGLPATIISDRDTKFTSTFWRSLMDIMGIRQAMTTAGRAQADGATERQNRTLDDALRCQVSNLGQDWLTICRQLGMHTKD</sequence>